<keyword evidence="5 6" id="KW-0624">Polysaccharide degradation</keyword>
<dbReference type="InterPro" id="IPR001701">
    <property type="entry name" value="Glyco_hydro_9"/>
</dbReference>
<feature type="domain" description="Cellulase Ig-like" evidence="10">
    <location>
        <begin position="23"/>
        <end position="100"/>
    </location>
</feature>
<evidence type="ECO:0000256" key="6">
    <source>
        <dbReference type="PROSITE-ProRule" id="PRU10059"/>
    </source>
</evidence>
<evidence type="ECO:0000256" key="5">
    <source>
        <dbReference type="ARBA" id="ARBA00023326"/>
    </source>
</evidence>
<dbReference type="InterPro" id="IPR014756">
    <property type="entry name" value="Ig_E-set"/>
</dbReference>
<sequence length="576" mass="63565">MCLLTFFSPTSSAEQLASGTALFRLNQLGYAPEQRKIALVFAEENPGYFLLREHSGGDPILKGSFTPAPAKSWSGKPVWIANFSTLKKNGLYRLEIPGRGSSLPFAVNSDVYGKLARASLKAFYFQRASTDLDAQYAGRWARRGGHADREVEIHPSAAGTSRPAGATVASPGGWYDAGDYNKYIVNSGIATATLLSAYERYPRYFTRLELGIPESGNPLPDILDEARYNLRWMLTMQDPADGGVYHKLTTARFEGMTVAPADAGGRRYLVQKSTAATLDFAAVMAQAARLYSPFSAEEADKYLRAAERAWTWAAQNPGILYRQEALNRKYDPDIHTGAYSDEYLEDERLWAAAELFISTGNTAYRDALQNAPIDYQLPSWSQVQWLGHYSLIRREQELKHLDLAWLTEIKRSLLKEAERLRHQSAQTAYQAPMVTSKTHFVWGSNSVAANQGILFLEAYHLTGDVGFLHSAADNLDYLLGRNATGYSYVTGFGGKSPQHPHHRLAAAQPALPPLPGFLVGGPNPAQQDNCDYPSDVADESYTDTLCSYASNEIAINWNAPLAYLVNGLIATTSKQQ</sequence>
<proteinExistence type="inferred from homology"/>
<dbReference type="Gene3D" id="2.60.40.10">
    <property type="entry name" value="Immunoglobulins"/>
    <property type="match status" value="1"/>
</dbReference>
<feature type="active site" evidence="6">
    <location>
        <position position="501"/>
    </location>
</feature>
<dbReference type="InterPro" id="IPR018221">
    <property type="entry name" value="Glyco_hydro_9_His_AS"/>
</dbReference>
<comment type="catalytic activity">
    <reaction evidence="8">
        <text>Endohydrolysis of (1-&gt;4)-beta-D-glucosidic linkages in cellulose, lichenin and cereal beta-D-glucans.</text>
        <dbReference type="EC" id="3.2.1.4"/>
    </reaction>
</comment>
<dbReference type="PROSITE" id="PS00592">
    <property type="entry name" value="GH9_2"/>
    <property type="match status" value="1"/>
</dbReference>
<dbReference type="InterPro" id="IPR013783">
    <property type="entry name" value="Ig-like_fold"/>
</dbReference>
<feature type="active site" evidence="7">
    <location>
        <position position="552"/>
    </location>
</feature>
<gene>
    <name evidence="11" type="ORF">A3224_13240</name>
</gene>
<evidence type="ECO:0000256" key="4">
    <source>
        <dbReference type="ARBA" id="ARBA00023295"/>
    </source>
</evidence>
<evidence type="ECO:0000259" key="10">
    <source>
        <dbReference type="Pfam" id="PF02927"/>
    </source>
</evidence>
<feature type="active site" evidence="7">
    <location>
        <position position="543"/>
    </location>
</feature>
<keyword evidence="3 6" id="KW-0119">Carbohydrate metabolism</keyword>
<dbReference type="AlphaFoldDB" id="A0A143HQ50"/>
<organism evidence="11 12">
    <name type="scientific">Microbulbifer thermotolerans</name>
    <dbReference type="NCBI Taxonomy" id="252514"/>
    <lineage>
        <taxon>Bacteria</taxon>
        <taxon>Pseudomonadati</taxon>
        <taxon>Pseudomonadota</taxon>
        <taxon>Gammaproteobacteria</taxon>
        <taxon>Cellvibrionales</taxon>
        <taxon>Microbulbiferaceae</taxon>
        <taxon>Microbulbifer</taxon>
    </lineage>
</organism>
<dbReference type="CDD" id="cd02850">
    <property type="entry name" value="E_set_Cellulase_N"/>
    <property type="match status" value="1"/>
</dbReference>
<comment type="similarity">
    <text evidence="1 6 8">Belongs to the glycosyl hydrolase 9 (cellulase E) family.</text>
</comment>
<dbReference type="Pfam" id="PF02927">
    <property type="entry name" value="CelD_N"/>
    <property type="match status" value="1"/>
</dbReference>
<dbReference type="SUPFAM" id="SSF81296">
    <property type="entry name" value="E set domains"/>
    <property type="match status" value="1"/>
</dbReference>
<dbReference type="Pfam" id="PF00759">
    <property type="entry name" value="Glyco_hydro_9"/>
    <property type="match status" value="1"/>
</dbReference>
<dbReference type="Proteomes" id="UP000076077">
    <property type="component" value="Chromosome"/>
</dbReference>
<keyword evidence="12" id="KW-1185">Reference proteome</keyword>
<dbReference type="EMBL" id="CP014864">
    <property type="protein sequence ID" value="AMX03412.1"/>
    <property type="molecule type" value="Genomic_DNA"/>
</dbReference>
<dbReference type="InterPro" id="IPR012341">
    <property type="entry name" value="6hp_glycosidase-like_sf"/>
</dbReference>
<evidence type="ECO:0000259" key="9">
    <source>
        <dbReference type="Pfam" id="PF00759"/>
    </source>
</evidence>
<dbReference type="PANTHER" id="PTHR22298">
    <property type="entry name" value="ENDO-1,4-BETA-GLUCANASE"/>
    <property type="match status" value="1"/>
</dbReference>
<keyword evidence="4 6" id="KW-0326">Glycosidase</keyword>
<dbReference type="InterPro" id="IPR004197">
    <property type="entry name" value="Cellulase_Ig-like"/>
</dbReference>
<evidence type="ECO:0000313" key="11">
    <source>
        <dbReference type="EMBL" id="AMX03412.1"/>
    </source>
</evidence>
<dbReference type="PROSITE" id="PS00698">
    <property type="entry name" value="GH9_3"/>
    <property type="match status" value="1"/>
</dbReference>
<accession>A0A143HQ50</accession>
<evidence type="ECO:0000256" key="3">
    <source>
        <dbReference type="ARBA" id="ARBA00023277"/>
    </source>
</evidence>
<evidence type="ECO:0000256" key="8">
    <source>
        <dbReference type="RuleBase" id="RU361166"/>
    </source>
</evidence>
<feature type="domain" description="Glycoside hydrolase family 9" evidence="9">
    <location>
        <begin position="112"/>
        <end position="564"/>
    </location>
</feature>
<reference evidence="12" key="1">
    <citation type="submission" date="2016-03" db="EMBL/GenBank/DDBJ databases">
        <authorList>
            <person name="Lee Y.-S."/>
            <person name="Choi Y.-L."/>
        </authorList>
    </citation>
    <scope>NUCLEOTIDE SEQUENCE [LARGE SCALE GENOMIC DNA]</scope>
    <source>
        <strain evidence="12">DAU221</strain>
    </source>
</reference>
<evidence type="ECO:0000256" key="1">
    <source>
        <dbReference type="ARBA" id="ARBA00007072"/>
    </source>
</evidence>
<dbReference type="InterPro" id="IPR033126">
    <property type="entry name" value="Glyco_hydro_9_Asp/Glu_AS"/>
</dbReference>
<evidence type="ECO:0000256" key="2">
    <source>
        <dbReference type="ARBA" id="ARBA00022801"/>
    </source>
</evidence>
<dbReference type="SUPFAM" id="SSF48208">
    <property type="entry name" value="Six-hairpin glycosidases"/>
    <property type="match status" value="1"/>
</dbReference>
<dbReference type="GO" id="GO:0030245">
    <property type="term" value="P:cellulose catabolic process"/>
    <property type="evidence" value="ECO:0007669"/>
    <property type="project" value="UniProtKB-KW"/>
</dbReference>
<keyword evidence="8" id="KW-0136">Cellulose degradation</keyword>
<dbReference type="GO" id="GO:0008810">
    <property type="term" value="F:cellulase activity"/>
    <property type="evidence" value="ECO:0007669"/>
    <property type="project" value="UniProtKB-EC"/>
</dbReference>
<dbReference type="EC" id="3.2.1.4" evidence="8"/>
<keyword evidence="2 6" id="KW-0378">Hydrolase</keyword>
<dbReference type="InterPro" id="IPR008928">
    <property type="entry name" value="6-hairpin_glycosidase_sf"/>
</dbReference>
<evidence type="ECO:0000313" key="12">
    <source>
        <dbReference type="Proteomes" id="UP000076077"/>
    </source>
</evidence>
<dbReference type="KEGG" id="mthd:A3224_13240"/>
<dbReference type="Gene3D" id="1.50.10.10">
    <property type="match status" value="1"/>
</dbReference>
<evidence type="ECO:0000256" key="7">
    <source>
        <dbReference type="PROSITE-ProRule" id="PRU10060"/>
    </source>
</evidence>
<dbReference type="STRING" id="252514.A3224_13240"/>
<name>A0A143HQ50_MICTH</name>
<protein>
    <recommendedName>
        <fullName evidence="8">Endoglucanase</fullName>
        <ecNumber evidence="8">3.2.1.4</ecNumber>
    </recommendedName>
</protein>